<name>A0A4C1VX69_EUMVA</name>
<evidence type="ECO:0000256" key="1">
    <source>
        <dbReference type="SAM" id="MobiDB-lite"/>
    </source>
</evidence>
<dbReference type="EMBL" id="BGZK01000443">
    <property type="protein sequence ID" value="GBP43866.1"/>
    <property type="molecule type" value="Genomic_DNA"/>
</dbReference>
<dbReference type="AlphaFoldDB" id="A0A4C1VX69"/>
<proteinExistence type="predicted"/>
<evidence type="ECO:0000313" key="2">
    <source>
        <dbReference type="EMBL" id="GBP43866.1"/>
    </source>
</evidence>
<organism evidence="2 3">
    <name type="scientific">Eumeta variegata</name>
    <name type="common">Bagworm moth</name>
    <name type="synonym">Eumeta japonica</name>
    <dbReference type="NCBI Taxonomy" id="151549"/>
    <lineage>
        <taxon>Eukaryota</taxon>
        <taxon>Metazoa</taxon>
        <taxon>Ecdysozoa</taxon>
        <taxon>Arthropoda</taxon>
        <taxon>Hexapoda</taxon>
        <taxon>Insecta</taxon>
        <taxon>Pterygota</taxon>
        <taxon>Neoptera</taxon>
        <taxon>Endopterygota</taxon>
        <taxon>Lepidoptera</taxon>
        <taxon>Glossata</taxon>
        <taxon>Ditrysia</taxon>
        <taxon>Tineoidea</taxon>
        <taxon>Psychidae</taxon>
        <taxon>Oiketicinae</taxon>
        <taxon>Eumeta</taxon>
    </lineage>
</organism>
<keyword evidence="3" id="KW-1185">Reference proteome</keyword>
<reference evidence="2 3" key="1">
    <citation type="journal article" date="2019" name="Commun. Biol.">
        <title>The bagworm genome reveals a unique fibroin gene that provides high tensile strength.</title>
        <authorList>
            <person name="Kono N."/>
            <person name="Nakamura H."/>
            <person name="Ohtoshi R."/>
            <person name="Tomita M."/>
            <person name="Numata K."/>
            <person name="Arakawa K."/>
        </authorList>
    </citation>
    <scope>NUCLEOTIDE SEQUENCE [LARGE SCALE GENOMIC DNA]</scope>
</reference>
<comment type="caution">
    <text evidence="2">The sequence shown here is derived from an EMBL/GenBank/DDBJ whole genome shotgun (WGS) entry which is preliminary data.</text>
</comment>
<sequence length="95" mass="10123">MQTSGDLGPGAGFRAPATPILQSCNTGWDFYSIFVAKHRNVSDVNSPRDDTHGRSPAARPRPGAIPIASSFVRRSAVGENRHVSRCAAAGFETLK</sequence>
<feature type="region of interest" description="Disordered" evidence="1">
    <location>
        <begin position="42"/>
        <end position="64"/>
    </location>
</feature>
<feature type="compositionally biased region" description="Low complexity" evidence="1">
    <location>
        <begin position="54"/>
        <end position="64"/>
    </location>
</feature>
<evidence type="ECO:0000313" key="3">
    <source>
        <dbReference type="Proteomes" id="UP000299102"/>
    </source>
</evidence>
<accession>A0A4C1VX69</accession>
<gene>
    <name evidence="2" type="ORF">EVAR_82298_1</name>
</gene>
<dbReference type="Proteomes" id="UP000299102">
    <property type="component" value="Unassembled WGS sequence"/>
</dbReference>
<protein>
    <submittedName>
        <fullName evidence="2">Uncharacterized protein</fullName>
    </submittedName>
</protein>